<dbReference type="AlphaFoldDB" id="A0A381Q349"/>
<evidence type="ECO:0000313" key="1">
    <source>
        <dbReference type="EMBL" id="SUZ73328.1"/>
    </source>
</evidence>
<accession>A0A381Q349</accession>
<name>A0A381Q349_9ZZZZ</name>
<gene>
    <name evidence="1" type="ORF">METZ01_LOCUS26182</name>
</gene>
<protein>
    <submittedName>
        <fullName evidence="1">Uncharacterized protein</fullName>
    </submittedName>
</protein>
<organism evidence="1">
    <name type="scientific">marine metagenome</name>
    <dbReference type="NCBI Taxonomy" id="408172"/>
    <lineage>
        <taxon>unclassified sequences</taxon>
        <taxon>metagenomes</taxon>
        <taxon>ecological metagenomes</taxon>
    </lineage>
</organism>
<sequence>MGLSRRFKIIKSGHFAIDSFCNGSCFPGRGFRFIMKMDLKMLCIKGMPVKFRMVVFDLGKQK</sequence>
<proteinExistence type="predicted"/>
<dbReference type="EMBL" id="UINC01001175">
    <property type="protein sequence ID" value="SUZ73328.1"/>
    <property type="molecule type" value="Genomic_DNA"/>
</dbReference>
<reference evidence="1" key="1">
    <citation type="submission" date="2018-05" db="EMBL/GenBank/DDBJ databases">
        <authorList>
            <person name="Lanie J.A."/>
            <person name="Ng W.-L."/>
            <person name="Kazmierczak K.M."/>
            <person name="Andrzejewski T.M."/>
            <person name="Davidsen T.M."/>
            <person name="Wayne K.J."/>
            <person name="Tettelin H."/>
            <person name="Glass J.I."/>
            <person name="Rusch D."/>
            <person name="Podicherti R."/>
            <person name="Tsui H.-C.T."/>
            <person name="Winkler M.E."/>
        </authorList>
    </citation>
    <scope>NUCLEOTIDE SEQUENCE</scope>
</reference>